<evidence type="ECO:0000259" key="13">
    <source>
        <dbReference type="PROSITE" id="PS50198"/>
    </source>
</evidence>
<name>A0A0R1VPS4_9LACO</name>
<dbReference type="GeneID" id="98318075"/>
<evidence type="ECO:0000256" key="10">
    <source>
        <dbReference type="ARBA" id="ARBA00023288"/>
    </source>
</evidence>
<evidence type="ECO:0000256" key="1">
    <source>
        <dbReference type="ARBA" id="ARBA00000971"/>
    </source>
</evidence>
<dbReference type="PANTHER" id="PTHR47245">
    <property type="entry name" value="PEPTIDYLPROLYL ISOMERASE"/>
    <property type="match status" value="1"/>
</dbReference>
<dbReference type="AlphaFoldDB" id="A0A0R1VPS4"/>
<keyword evidence="5 11" id="KW-0732">Signal</keyword>
<evidence type="ECO:0000256" key="3">
    <source>
        <dbReference type="ARBA" id="ARBA00006071"/>
    </source>
</evidence>
<feature type="domain" description="PpiC" evidence="13">
    <location>
        <begin position="136"/>
        <end position="231"/>
    </location>
</feature>
<dbReference type="InterPro" id="IPR027304">
    <property type="entry name" value="Trigger_fact/SurA_dom_sf"/>
</dbReference>
<dbReference type="OrthoDB" id="14196at2"/>
<keyword evidence="7 11" id="KW-0472">Membrane</keyword>
<evidence type="ECO:0000256" key="7">
    <source>
        <dbReference type="ARBA" id="ARBA00023136"/>
    </source>
</evidence>
<evidence type="ECO:0000313" key="14">
    <source>
        <dbReference type="EMBL" id="KRM07570.1"/>
    </source>
</evidence>
<dbReference type="InterPro" id="IPR050245">
    <property type="entry name" value="PrsA_foldase"/>
</dbReference>
<evidence type="ECO:0000256" key="4">
    <source>
        <dbReference type="ARBA" id="ARBA00022475"/>
    </source>
</evidence>
<feature type="signal peptide" evidence="12">
    <location>
        <begin position="1"/>
        <end position="20"/>
    </location>
</feature>
<dbReference type="Pfam" id="PF00639">
    <property type="entry name" value="Rotamase"/>
    <property type="match status" value="1"/>
</dbReference>
<evidence type="ECO:0000256" key="12">
    <source>
        <dbReference type="SAM" id="SignalP"/>
    </source>
</evidence>
<comment type="catalytic activity">
    <reaction evidence="1 11">
        <text>[protein]-peptidylproline (omega=180) = [protein]-peptidylproline (omega=0)</text>
        <dbReference type="Rhea" id="RHEA:16237"/>
        <dbReference type="Rhea" id="RHEA-COMP:10747"/>
        <dbReference type="Rhea" id="RHEA-COMP:10748"/>
        <dbReference type="ChEBI" id="CHEBI:83833"/>
        <dbReference type="ChEBI" id="CHEBI:83834"/>
        <dbReference type="EC" id="5.2.1.8"/>
    </reaction>
</comment>
<comment type="similarity">
    <text evidence="3 11">Belongs to the PrsA family.</text>
</comment>
<accession>A0A0R1VPS4</accession>
<dbReference type="PANTHER" id="PTHR47245:SF1">
    <property type="entry name" value="FOLDASE PROTEIN PRSA"/>
    <property type="match status" value="1"/>
</dbReference>
<keyword evidence="9 11" id="KW-0413">Isomerase</keyword>
<dbReference type="PROSITE" id="PS50198">
    <property type="entry name" value="PPIC_PPIASE_2"/>
    <property type="match status" value="1"/>
</dbReference>
<comment type="function">
    <text evidence="11">Plays a major role in protein secretion by helping the post-translocational extracellular folding of several secreted proteins.</text>
</comment>
<dbReference type="GO" id="GO:0006457">
    <property type="term" value="P:protein folding"/>
    <property type="evidence" value="ECO:0007669"/>
    <property type="project" value="UniProtKB-UniRule"/>
</dbReference>
<dbReference type="InterPro" id="IPR046357">
    <property type="entry name" value="PPIase_dom_sf"/>
</dbReference>
<sequence length="298" mass="32731">MKKWLLAAAGLLLTVTTLSACSKTVATTSGGKITESEYYDSMKKTSSGKQILEQMILDKVLEKQYGDKVSQKEVTSQYNAYKKQYGSSFSSVLSQNGMTASSFKKSIRSNLLLKEAVKANEKVTHKQLVKQWKSYQPKTTVAHILVAKKSTAEDIINQLNKDQGKNFSQLAKKYSTDSSSKNKGGKLAAFDNTDSSLDSTFKKAAFALKQGEYTKTPVKTSYGYHVIKSIKHPAKGKMSDHTAELKKQIINNDMNDSTVLQSVVAKVLKKGNVSIKDNDLKDILSNYLSSSTSSSSSN</sequence>
<evidence type="ECO:0000313" key="15">
    <source>
        <dbReference type="Proteomes" id="UP000051451"/>
    </source>
</evidence>
<keyword evidence="15" id="KW-1185">Reference proteome</keyword>
<dbReference type="SUPFAM" id="SSF109998">
    <property type="entry name" value="Triger factor/SurA peptide-binding domain-like"/>
    <property type="match status" value="1"/>
</dbReference>
<dbReference type="Gene3D" id="1.10.4030.10">
    <property type="entry name" value="Porin chaperone SurA, peptide-binding domain"/>
    <property type="match status" value="1"/>
</dbReference>
<comment type="subcellular location">
    <subcellularLocation>
        <location evidence="2 11">Cell membrane</location>
        <topology evidence="2 11">Lipid-anchor</topology>
    </subcellularLocation>
</comment>
<dbReference type="STRING" id="1423750.FC89_GL000008"/>
<proteinExistence type="inferred from homology"/>
<dbReference type="HAMAP" id="MF_01145">
    <property type="entry name" value="Foldase_PrsA"/>
    <property type="match status" value="1"/>
</dbReference>
<dbReference type="NCBIfam" id="NF003356">
    <property type="entry name" value="PRK04405.1"/>
    <property type="match status" value="1"/>
</dbReference>
<keyword evidence="10 11" id="KW-0449">Lipoprotein</keyword>
<keyword evidence="8 11" id="KW-0564">Palmitate</keyword>
<dbReference type="EMBL" id="AZGB01000005">
    <property type="protein sequence ID" value="KRM07570.1"/>
    <property type="molecule type" value="Genomic_DNA"/>
</dbReference>
<dbReference type="InterPro" id="IPR023059">
    <property type="entry name" value="Foldase_PrsA"/>
</dbReference>
<dbReference type="GO" id="GO:0003755">
    <property type="term" value="F:peptidyl-prolyl cis-trans isomerase activity"/>
    <property type="evidence" value="ECO:0007669"/>
    <property type="project" value="UniProtKB-UniRule"/>
</dbReference>
<evidence type="ECO:0000256" key="2">
    <source>
        <dbReference type="ARBA" id="ARBA00004193"/>
    </source>
</evidence>
<dbReference type="PROSITE" id="PS51257">
    <property type="entry name" value="PROKAR_LIPOPROTEIN"/>
    <property type="match status" value="1"/>
</dbReference>
<dbReference type="InterPro" id="IPR000297">
    <property type="entry name" value="PPIase_PpiC"/>
</dbReference>
<evidence type="ECO:0000256" key="8">
    <source>
        <dbReference type="ARBA" id="ARBA00023139"/>
    </source>
</evidence>
<keyword evidence="6 11" id="KW-0697">Rotamase</keyword>
<evidence type="ECO:0000256" key="6">
    <source>
        <dbReference type="ARBA" id="ARBA00023110"/>
    </source>
</evidence>
<feature type="chain" id="PRO_5008853337" description="Foldase protein PrsA" evidence="12">
    <location>
        <begin position="21"/>
        <end position="298"/>
    </location>
</feature>
<dbReference type="EC" id="5.2.1.8" evidence="11"/>
<keyword evidence="4 11" id="KW-1003">Cell membrane</keyword>
<gene>
    <name evidence="11" type="primary">prsA</name>
    <name evidence="14" type="ORF">FC89_GL000008</name>
</gene>
<dbReference type="Proteomes" id="UP000051451">
    <property type="component" value="Unassembled WGS sequence"/>
</dbReference>
<protein>
    <recommendedName>
        <fullName evidence="11">Foldase protein PrsA</fullName>
        <ecNumber evidence="11">5.2.1.8</ecNumber>
    </recommendedName>
</protein>
<reference evidence="14 15" key="1">
    <citation type="journal article" date="2015" name="Genome Announc.">
        <title>Expanding the biotechnology potential of lactobacilli through comparative genomics of 213 strains and associated genera.</title>
        <authorList>
            <person name="Sun Z."/>
            <person name="Harris H.M."/>
            <person name="McCann A."/>
            <person name="Guo C."/>
            <person name="Argimon S."/>
            <person name="Zhang W."/>
            <person name="Yang X."/>
            <person name="Jeffery I.B."/>
            <person name="Cooney J.C."/>
            <person name="Kagawa T.F."/>
            <person name="Liu W."/>
            <person name="Song Y."/>
            <person name="Salvetti E."/>
            <person name="Wrobel A."/>
            <person name="Rasinkangas P."/>
            <person name="Parkhill J."/>
            <person name="Rea M.C."/>
            <person name="O'Sullivan O."/>
            <person name="Ritari J."/>
            <person name="Douillard F.P."/>
            <person name="Paul Ross R."/>
            <person name="Yang R."/>
            <person name="Briner A.E."/>
            <person name="Felis G.E."/>
            <person name="de Vos W.M."/>
            <person name="Barrangou R."/>
            <person name="Klaenhammer T.R."/>
            <person name="Caufield P.W."/>
            <person name="Cui Y."/>
            <person name="Zhang H."/>
            <person name="O'Toole P.W."/>
        </authorList>
    </citation>
    <scope>NUCLEOTIDE SEQUENCE [LARGE SCALE GENOMIC DNA]</scope>
    <source>
        <strain evidence="14 15">DSM 18630</strain>
    </source>
</reference>
<dbReference type="Gene3D" id="3.10.50.40">
    <property type="match status" value="1"/>
</dbReference>
<evidence type="ECO:0000256" key="11">
    <source>
        <dbReference type="HAMAP-Rule" id="MF_01145"/>
    </source>
</evidence>
<organism evidence="14 15">
    <name type="scientific">Liquorilactobacillus ghanensis DSM 18630</name>
    <dbReference type="NCBI Taxonomy" id="1423750"/>
    <lineage>
        <taxon>Bacteria</taxon>
        <taxon>Bacillati</taxon>
        <taxon>Bacillota</taxon>
        <taxon>Bacilli</taxon>
        <taxon>Lactobacillales</taxon>
        <taxon>Lactobacillaceae</taxon>
        <taxon>Liquorilactobacillus</taxon>
    </lineage>
</organism>
<evidence type="ECO:0000256" key="9">
    <source>
        <dbReference type="ARBA" id="ARBA00023235"/>
    </source>
</evidence>
<comment type="caution">
    <text evidence="14">The sequence shown here is derived from an EMBL/GenBank/DDBJ whole genome shotgun (WGS) entry which is preliminary data.</text>
</comment>
<dbReference type="RefSeq" id="WP_057870817.1">
    <property type="nucleotide sequence ID" value="NZ_AZGB01000005.1"/>
</dbReference>
<dbReference type="GO" id="GO:0005886">
    <property type="term" value="C:plasma membrane"/>
    <property type="evidence" value="ECO:0007669"/>
    <property type="project" value="UniProtKB-SubCell"/>
</dbReference>
<evidence type="ECO:0000256" key="5">
    <source>
        <dbReference type="ARBA" id="ARBA00022729"/>
    </source>
</evidence>
<dbReference type="PATRIC" id="fig|1423750.3.peg.8"/>
<dbReference type="SUPFAM" id="SSF54534">
    <property type="entry name" value="FKBP-like"/>
    <property type="match status" value="1"/>
</dbReference>